<evidence type="ECO:0000313" key="2">
    <source>
        <dbReference type="EMBL" id="MTH63192.1"/>
    </source>
</evidence>
<feature type="compositionally biased region" description="Basic and acidic residues" evidence="1">
    <location>
        <begin position="25"/>
        <end position="39"/>
    </location>
</feature>
<dbReference type="EMBL" id="WMII01000002">
    <property type="protein sequence ID" value="MTH63192.1"/>
    <property type="molecule type" value="Genomic_DNA"/>
</dbReference>
<dbReference type="GO" id="GO:0005509">
    <property type="term" value="F:calcium ion binding"/>
    <property type="evidence" value="ECO:0007669"/>
    <property type="project" value="InterPro"/>
</dbReference>
<organism evidence="2 3">
    <name type="scientific">Paracoccus shanxieyensis</name>
    <dbReference type="NCBI Taxonomy" id="2675752"/>
    <lineage>
        <taxon>Bacteria</taxon>
        <taxon>Pseudomonadati</taxon>
        <taxon>Pseudomonadota</taxon>
        <taxon>Alphaproteobacteria</taxon>
        <taxon>Rhodobacterales</taxon>
        <taxon>Paracoccaceae</taxon>
        <taxon>Paracoccus</taxon>
    </lineage>
</organism>
<proteinExistence type="predicted"/>
<keyword evidence="3" id="KW-1185">Reference proteome</keyword>
<feature type="region of interest" description="Disordered" evidence="1">
    <location>
        <begin position="23"/>
        <end position="54"/>
    </location>
</feature>
<dbReference type="Pfam" id="PF00353">
    <property type="entry name" value="HemolysinCabind"/>
    <property type="match status" value="4"/>
</dbReference>
<dbReference type="PRINTS" id="PR00313">
    <property type="entry name" value="CABNDNGRPT"/>
</dbReference>
<dbReference type="SUPFAM" id="SSF51120">
    <property type="entry name" value="beta-Roll"/>
    <property type="match status" value="1"/>
</dbReference>
<dbReference type="Proteomes" id="UP000478740">
    <property type="component" value="Unassembled WGS sequence"/>
</dbReference>
<evidence type="ECO:0000256" key="1">
    <source>
        <dbReference type="SAM" id="MobiDB-lite"/>
    </source>
</evidence>
<gene>
    <name evidence="2" type="ORF">GL284_02785</name>
</gene>
<dbReference type="AlphaFoldDB" id="A0A6L6IV67"/>
<sequence>MNQTIFLLLGVLGIAGIGSLVSGNDDAHPPEGDGDDPRLNPDTVIEGDDEDNVLNGTAGDDGILAKGGDDLINPGAGDDLVGAGFGDDTVTAAAGDGDDEIYLGAGDDLYGGLDLGADEGNDTIFGGSGEDTIITNLGNHHIEAGDGDDRIEDHGGTVYIDGGDDDDLILSPDASTPDAQDTLMGGSGDDTIHAGAYDLVDAGDGADLIVLRSDAGGPTDIAYDASDRLNITLADGYDGPEEVDLVQDQGDVHVVLNGQVMAILRDTEVAGVGSINVIREAMGR</sequence>
<protein>
    <submittedName>
        <fullName evidence="2">Calcium-binding protein</fullName>
    </submittedName>
</protein>
<dbReference type="RefSeq" id="WP_155043125.1">
    <property type="nucleotide sequence ID" value="NZ_WMIH01000005.1"/>
</dbReference>
<dbReference type="Gene3D" id="2.160.20.160">
    <property type="match status" value="1"/>
</dbReference>
<name>A0A6L6IV67_9RHOB</name>
<dbReference type="InterPro" id="IPR011049">
    <property type="entry name" value="Serralysin-like_metalloprot_C"/>
</dbReference>
<dbReference type="InterPro" id="IPR001343">
    <property type="entry name" value="Hemolysn_Ca-bd"/>
</dbReference>
<accession>A0A6L6IV67</accession>
<reference evidence="2 3" key="1">
    <citation type="submission" date="2019-11" db="EMBL/GenBank/DDBJ databases">
        <authorList>
            <person name="Dong K."/>
        </authorList>
    </citation>
    <scope>NUCLEOTIDE SEQUENCE [LARGE SCALE GENOMIC DNA]</scope>
    <source>
        <strain evidence="2 3">DK608</strain>
    </source>
</reference>
<comment type="caution">
    <text evidence="2">The sequence shown here is derived from an EMBL/GenBank/DDBJ whole genome shotgun (WGS) entry which is preliminary data.</text>
</comment>
<evidence type="ECO:0000313" key="3">
    <source>
        <dbReference type="Proteomes" id="UP000478740"/>
    </source>
</evidence>